<dbReference type="KEGG" id="pmj:P9211_07781"/>
<dbReference type="SUPFAM" id="SSF55729">
    <property type="entry name" value="Acyl-CoA N-acyltransferases (Nat)"/>
    <property type="match status" value="1"/>
</dbReference>
<dbReference type="EMBL" id="CP000878">
    <property type="protein sequence ID" value="ABX08709.1"/>
    <property type="molecule type" value="Genomic_DNA"/>
</dbReference>
<reference evidence="2 3" key="1">
    <citation type="journal article" date="2007" name="PLoS Genet.">
        <title>Patterns and implications of gene gain and loss in the evolution of Prochlorococcus.</title>
        <authorList>
            <person name="Kettler G.C."/>
            <person name="Martiny A.C."/>
            <person name="Huang K."/>
            <person name="Zucker J."/>
            <person name="Coleman M.L."/>
            <person name="Rodrigue S."/>
            <person name="Chen F."/>
            <person name="Lapidus A."/>
            <person name="Ferriera S."/>
            <person name="Johnson J."/>
            <person name="Steglich C."/>
            <person name="Church G.M."/>
            <person name="Richardson P."/>
            <person name="Chisholm S.W."/>
        </authorList>
    </citation>
    <scope>NUCLEOTIDE SEQUENCE [LARGE SCALE GENOMIC DNA]</scope>
    <source>
        <strain evidence="3">MIT 9211</strain>
    </source>
</reference>
<dbReference type="Gene3D" id="3.40.630.30">
    <property type="match status" value="1"/>
</dbReference>
<dbReference type="Pfam" id="PF13480">
    <property type="entry name" value="Acetyltransf_6"/>
    <property type="match status" value="1"/>
</dbReference>
<dbReference type="AlphaFoldDB" id="A9BA47"/>
<dbReference type="OrthoDB" id="1422531at2"/>
<dbReference type="eggNOG" id="COG5653">
    <property type="taxonomic scope" value="Bacteria"/>
</dbReference>
<organism evidence="2 3">
    <name type="scientific">Prochlorococcus marinus (strain MIT 9211)</name>
    <dbReference type="NCBI Taxonomy" id="93059"/>
    <lineage>
        <taxon>Bacteria</taxon>
        <taxon>Bacillati</taxon>
        <taxon>Cyanobacteriota</taxon>
        <taxon>Cyanophyceae</taxon>
        <taxon>Synechococcales</taxon>
        <taxon>Prochlorococcaceae</taxon>
        <taxon>Prochlorococcus</taxon>
    </lineage>
</organism>
<protein>
    <submittedName>
        <fullName evidence="2">Protein involved in cellulose biosynthesis (CelD)</fullName>
    </submittedName>
</protein>
<feature type="domain" description="BioF2-like acetyltransferase" evidence="1">
    <location>
        <begin position="177"/>
        <end position="322"/>
    </location>
</feature>
<dbReference type="HOGENOM" id="CLU_046277_1_1_3"/>
<proteinExistence type="predicted"/>
<keyword evidence="3" id="KW-1185">Reference proteome</keyword>
<accession>A9BA47</accession>
<sequence>MKLLSIKSFSATDPRLEFVWKRIESECECTVFQSYEWFQRWYKFELKRQKKLKIFIYIVYRKQDDPLALFPLELTSHGPANLMRFAGRDLAEYKLPLIIENKLTSEEKVNLWKIVISEMPPHDAFLIERYPLKHQNIPKQMSLEKINALKAGEVESVSSCKHENIDLFFNNISKRMVKDNKRYTRRLKEYGKLEYKFLYTEEEYTEIFTKISNSLERKARSLGISFTEKIYSLINFYTSFNDYSDASNSSSYLIAITLDKQVLAACWALKYKEVLYYLYPGYMDTPYIKYSPGRLLLEHLINIAFENDVKAIDFTLGKEPYKYNWAGKDNLLVDYVKPTTFIGLIYYFYRRLVNSIKTNLYILTIARFAIRRLESVLNLFKTISKK</sequence>
<dbReference type="InterPro" id="IPR016181">
    <property type="entry name" value="Acyl_CoA_acyltransferase"/>
</dbReference>
<dbReference type="InterPro" id="IPR038740">
    <property type="entry name" value="BioF2-like_GNAT_dom"/>
</dbReference>
<evidence type="ECO:0000313" key="3">
    <source>
        <dbReference type="Proteomes" id="UP000000788"/>
    </source>
</evidence>
<dbReference type="Proteomes" id="UP000000788">
    <property type="component" value="Chromosome"/>
</dbReference>
<evidence type="ECO:0000313" key="2">
    <source>
        <dbReference type="EMBL" id="ABX08709.1"/>
    </source>
</evidence>
<dbReference type="RefSeq" id="WP_012195331.1">
    <property type="nucleotide sequence ID" value="NC_009976.1"/>
</dbReference>
<dbReference type="STRING" id="93059.P9211_07781"/>
<gene>
    <name evidence="2" type="ordered locus">P9211_07781</name>
</gene>
<name>A9BA47_PROM4</name>
<evidence type="ECO:0000259" key="1">
    <source>
        <dbReference type="Pfam" id="PF13480"/>
    </source>
</evidence>